<feature type="chain" id="PRO_5034470420" description="CMP/dCMP-type deaminase domain-containing protein" evidence="1">
    <location>
        <begin position="22"/>
        <end position="220"/>
    </location>
</feature>
<comment type="caution">
    <text evidence="3">The sequence shown here is derived from an EMBL/GenBank/DDBJ whole genome shotgun (WGS) entry which is preliminary data.</text>
</comment>
<protein>
    <recommendedName>
        <fullName evidence="2">CMP/dCMP-type deaminase domain-containing protein</fullName>
    </recommendedName>
</protein>
<keyword evidence="1" id="KW-0732">Signal</keyword>
<dbReference type="InterPro" id="IPR002125">
    <property type="entry name" value="CMP_dCMP_dom"/>
</dbReference>
<evidence type="ECO:0000313" key="3">
    <source>
        <dbReference type="EMBL" id="KAF4628110.1"/>
    </source>
</evidence>
<name>A0A8H4W1B6_9HELO</name>
<dbReference type="PANTHER" id="PTHR11079">
    <property type="entry name" value="CYTOSINE DEAMINASE FAMILY MEMBER"/>
    <property type="match status" value="1"/>
</dbReference>
<dbReference type="InterPro" id="IPR016193">
    <property type="entry name" value="Cytidine_deaminase-like"/>
</dbReference>
<evidence type="ECO:0000256" key="1">
    <source>
        <dbReference type="SAM" id="SignalP"/>
    </source>
</evidence>
<dbReference type="GO" id="GO:0002100">
    <property type="term" value="P:tRNA wobble adenosine to inosine editing"/>
    <property type="evidence" value="ECO:0007669"/>
    <property type="project" value="TreeGrafter"/>
</dbReference>
<dbReference type="SUPFAM" id="SSF53927">
    <property type="entry name" value="Cytidine deaminase-like"/>
    <property type="match status" value="1"/>
</dbReference>
<evidence type="ECO:0000313" key="4">
    <source>
        <dbReference type="Proteomes" id="UP000566819"/>
    </source>
</evidence>
<dbReference type="Pfam" id="PF00383">
    <property type="entry name" value="dCMP_cyt_deam_1"/>
    <property type="match status" value="1"/>
</dbReference>
<evidence type="ECO:0000259" key="2">
    <source>
        <dbReference type="PROSITE" id="PS51747"/>
    </source>
</evidence>
<dbReference type="PROSITE" id="PS51747">
    <property type="entry name" value="CYT_DCMP_DEAMINASES_2"/>
    <property type="match status" value="1"/>
</dbReference>
<dbReference type="CDD" id="cd01285">
    <property type="entry name" value="nucleoside_deaminase"/>
    <property type="match status" value="1"/>
</dbReference>
<dbReference type="Gene3D" id="3.40.140.10">
    <property type="entry name" value="Cytidine Deaminase, domain 2"/>
    <property type="match status" value="1"/>
</dbReference>
<dbReference type="PANTHER" id="PTHR11079:SF203">
    <property type="entry name" value="CMP_DCMP-TYPE DEAMINASE DOMAIN-CONTAINING PROTEIN"/>
    <property type="match status" value="1"/>
</dbReference>
<organism evidence="3 4">
    <name type="scientific">Cudoniella acicularis</name>
    <dbReference type="NCBI Taxonomy" id="354080"/>
    <lineage>
        <taxon>Eukaryota</taxon>
        <taxon>Fungi</taxon>
        <taxon>Dikarya</taxon>
        <taxon>Ascomycota</taxon>
        <taxon>Pezizomycotina</taxon>
        <taxon>Leotiomycetes</taxon>
        <taxon>Helotiales</taxon>
        <taxon>Tricladiaceae</taxon>
        <taxon>Cudoniella</taxon>
    </lineage>
</organism>
<feature type="signal peptide" evidence="1">
    <location>
        <begin position="1"/>
        <end position="21"/>
    </location>
</feature>
<feature type="domain" description="CMP/dCMP-type deaminase" evidence="2">
    <location>
        <begin position="36"/>
        <end position="172"/>
    </location>
</feature>
<dbReference type="GO" id="GO:0052717">
    <property type="term" value="F:tRNA-specific adenosine-34 deaminase activity"/>
    <property type="evidence" value="ECO:0007669"/>
    <property type="project" value="TreeGrafter"/>
</dbReference>
<dbReference type="OrthoDB" id="408702at2759"/>
<gene>
    <name evidence="3" type="ORF">G7Y89_g10042</name>
</gene>
<dbReference type="Proteomes" id="UP000566819">
    <property type="component" value="Unassembled WGS sequence"/>
</dbReference>
<dbReference type="AlphaFoldDB" id="A0A8H4W1B6"/>
<proteinExistence type="predicted"/>
<keyword evidence="4" id="KW-1185">Reference proteome</keyword>
<dbReference type="EMBL" id="JAAMPI010000859">
    <property type="protein sequence ID" value="KAF4628110.1"/>
    <property type="molecule type" value="Genomic_DNA"/>
</dbReference>
<sequence>MLYPLSILSLLLLALIHLTHGANYIPFEPKDTISFETRAYWMRRANAALAELNSPCPFTAFGTVIVNHTATSDEYPHGKLVCMSVNQNQQKGNPTLHGEISGINNCSDILTDPKGEYKLSPQETLQAWKTLSLYTNAEPCPMCASAIRWSGFAECIYGTSIDTLVEKGWSQISLSSEDVFEESEGLPSKTSNFPCPSGCSRAAKSGYCEAVVAQQGKSEL</sequence>
<accession>A0A8H4W1B6</accession>
<reference evidence="3 4" key="1">
    <citation type="submission" date="2020-03" db="EMBL/GenBank/DDBJ databases">
        <title>Draft Genome Sequence of Cudoniella acicularis.</title>
        <authorList>
            <person name="Buettner E."/>
            <person name="Kellner H."/>
        </authorList>
    </citation>
    <scope>NUCLEOTIDE SEQUENCE [LARGE SCALE GENOMIC DNA]</scope>
    <source>
        <strain evidence="3 4">DSM 108380</strain>
    </source>
</reference>